<keyword evidence="1" id="KW-0479">Metal-binding</keyword>
<evidence type="ECO:0000313" key="6">
    <source>
        <dbReference type="EMBL" id="CAB4530794.1"/>
    </source>
</evidence>
<evidence type="ECO:0000259" key="5">
    <source>
        <dbReference type="Pfam" id="PF14864"/>
    </source>
</evidence>
<proteinExistence type="predicted"/>
<organism evidence="6">
    <name type="scientific">freshwater metagenome</name>
    <dbReference type="NCBI Taxonomy" id="449393"/>
    <lineage>
        <taxon>unclassified sequences</taxon>
        <taxon>metagenomes</taxon>
        <taxon>ecological metagenomes</taxon>
    </lineage>
</organism>
<dbReference type="SUPFAM" id="SSF56281">
    <property type="entry name" value="Metallo-hydrolase/oxidoreductase"/>
    <property type="match status" value="1"/>
</dbReference>
<dbReference type="SUPFAM" id="SSF55718">
    <property type="entry name" value="SCP-like"/>
    <property type="match status" value="1"/>
</dbReference>
<keyword evidence="3" id="KW-0862">Zinc</keyword>
<evidence type="ECO:0000256" key="1">
    <source>
        <dbReference type="ARBA" id="ARBA00022723"/>
    </source>
</evidence>
<accession>A0A6J6AWA3</accession>
<dbReference type="InterPro" id="IPR044097">
    <property type="entry name" value="Bds1/SdsA1_MBL-fold"/>
</dbReference>
<dbReference type="PANTHER" id="PTHR43223:SF2">
    <property type="entry name" value="METALLO-BETA-LACTAMASE DOMAIN-CONTAINING PROTEIN"/>
    <property type="match status" value="1"/>
</dbReference>
<dbReference type="InterPro" id="IPR029229">
    <property type="entry name" value="Alkyl_sulf_C"/>
</dbReference>
<dbReference type="InterPro" id="IPR036527">
    <property type="entry name" value="SCP2_sterol-bd_dom_sf"/>
</dbReference>
<evidence type="ECO:0000259" key="4">
    <source>
        <dbReference type="Pfam" id="PF14863"/>
    </source>
</evidence>
<dbReference type="CDD" id="cd07710">
    <property type="entry name" value="arylsulfatase_Sdsa1-like_MBL-fold"/>
    <property type="match status" value="1"/>
</dbReference>
<dbReference type="Pfam" id="PF14863">
    <property type="entry name" value="Alkyl_sulf_dimr"/>
    <property type="match status" value="1"/>
</dbReference>
<dbReference type="GO" id="GO:0046983">
    <property type="term" value="F:protein dimerization activity"/>
    <property type="evidence" value="ECO:0007669"/>
    <property type="project" value="InterPro"/>
</dbReference>
<dbReference type="GO" id="GO:0018909">
    <property type="term" value="P:dodecyl sulfate metabolic process"/>
    <property type="evidence" value="ECO:0007669"/>
    <property type="project" value="InterPro"/>
</dbReference>
<sequence length="572" mass="63843">MTKSKRARSFEPDNRNTITLASGQVTHRDHAEQSARLVRNFYEVRQGVWCLVGNGLSNQTFIDAPDGIIAIDTGESNEEMRTAIAELRTKTSRPIVAVLYTHFHYVSGTQAVLDDDPTQDVQIWGHEKIAYNRVRATAEIAPSYGRGLVEQFAITLPQDGPDGIVNVGLGRFYRNPEHTTQTNGFIEPKYTFNSQCTIEVAGLSIDVTPAPSDADDSVTFWFSALGCAVNNLVWPVLFNIFAIRGEEYRDPRIMLNGVDHLLSLNADHLVGAHGMPISGADEILNRVTKYRDSIQFLWDQTVRLTNRGYTSTELAHEIRLPDFYDDDNLTSEFYGVSEHHVRQIRSGLFGWFDGDPANLFPLPRVEHANRMIAGFGGRETVRNIVREAIQNNDLRWACELGSWLSFSADSETSDRALLASTLRLIAQRTTAANIRNWCLTRARDLEGTLDLSRFNTHRLTRRQIVSASAERSVHILRVMLDPERAIGLDANICFNFTGHDKTGLHIRNCIAKQTDGRDANIQVTSTIEIWADILTGVTSLSDAINLGTLKLEGNVNNAKSALAVFDIDGLRS</sequence>
<dbReference type="EMBL" id="CAEZSE010000020">
    <property type="protein sequence ID" value="CAB4530794.1"/>
    <property type="molecule type" value="Genomic_DNA"/>
</dbReference>
<gene>
    <name evidence="6" type="ORF">UFOPK1353_00221</name>
</gene>
<dbReference type="AlphaFoldDB" id="A0A6J6AWA3"/>
<dbReference type="Gene3D" id="3.30.1050.10">
    <property type="entry name" value="SCP2 sterol-binding domain"/>
    <property type="match status" value="1"/>
</dbReference>
<dbReference type="InterPro" id="IPR052195">
    <property type="entry name" value="Bact_Alkyl/Aryl-Sulfatase"/>
</dbReference>
<feature type="domain" description="Alkyl sulfatase C-terminal" evidence="5">
    <location>
        <begin position="469"/>
        <end position="566"/>
    </location>
</feature>
<protein>
    <submittedName>
        <fullName evidence="6">Unannotated protein</fullName>
    </submittedName>
</protein>
<reference evidence="6" key="1">
    <citation type="submission" date="2020-05" db="EMBL/GenBank/DDBJ databases">
        <authorList>
            <person name="Chiriac C."/>
            <person name="Salcher M."/>
            <person name="Ghai R."/>
            <person name="Kavagutti S V."/>
        </authorList>
    </citation>
    <scope>NUCLEOTIDE SEQUENCE</scope>
</reference>
<dbReference type="InterPro" id="IPR036866">
    <property type="entry name" value="RibonucZ/Hydroxyglut_hydro"/>
</dbReference>
<dbReference type="PANTHER" id="PTHR43223">
    <property type="entry name" value="ALKYL/ARYL-SULFATASE"/>
    <property type="match status" value="1"/>
</dbReference>
<dbReference type="InterPro" id="IPR029228">
    <property type="entry name" value="Alkyl_sulf_dimr"/>
</dbReference>
<feature type="domain" description="Alkyl sulfatase dimerisation" evidence="4">
    <location>
        <begin position="310"/>
        <end position="446"/>
    </location>
</feature>
<dbReference type="GO" id="GO:0046872">
    <property type="term" value="F:metal ion binding"/>
    <property type="evidence" value="ECO:0007669"/>
    <property type="project" value="UniProtKB-KW"/>
</dbReference>
<dbReference type="Gene3D" id="1.25.40.880">
    <property type="entry name" value="Alkyl sulfatase, dimerisation domain"/>
    <property type="match status" value="1"/>
</dbReference>
<dbReference type="Pfam" id="PF14864">
    <property type="entry name" value="Alkyl_sulf_C"/>
    <property type="match status" value="1"/>
</dbReference>
<name>A0A6J6AWA3_9ZZZZ</name>
<dbReference type="Gene3D" id="3.60.15.30">
    <property type="entry name" value="Metallo-beta-lactamase domain"/>
    <property type="match status" value="1"/>
</dbReference>
<evidence type="ECO:0000256" key="3">
    <source>
        <dbReference type="ARBA" id="ARBA00022833"/>
    </source>
</evidence>
<dbReference type="InterPro" id="IPR038536">
    <property type="entry name" value="Alkyl/aryl-sulf_dimr_sf"/>
</dbReference>
<evidence type="ECO:0000256" key="2">
    <source>
        <dbReference type="ARBA" id="ARBA00022801"/>
    </source>
</evidence>
<keyword evidence="2" id="KW-0378">Hydrolase</keyword>
<dbReference type="GO" id="GO:0018741">
    <property type="term" value="F:linear primary-alkylsulfatase activity"/>
    <property type="evidence" value="ECO:0007669"/>
    <property type="project" value="InterPro"/>
</dbReference>